<dbReference type="AlphaFoldDB" id="A0A1H7TSX9"/>
<evidence type="ECO:0000256" key="1">
    <source>
        <dbReference type="SAM" id="SignalP"/>
    </source>
</evidence>
<proteinExistence type="predicted"/>
<protein>
    <submittedName>
        <fullName evidence="2">HEAT repeat</fullName>
    </submittedName>
</protein>
<dbReference type="SUPFAM" id="SSF48371">
    <property type="entry name" value="ARM repeat"/>
    <property type="match status" value="1"/>
</dbReference>
<gene>
    <name evidence="2" type="ORF">SAMN05444354_109145</name>
</gene>
<evidence type="ECO:0000313" key="3">
    <source>
        <dbReference type="Proteomes" id="UP000182719"/>
    </source>
</evidence>
<organism evidence="2 3">
    <name type="scientific">Stigmatella aurantiaca</name>
    <dbReference type="NCBI Taxonomy" id="41"/>
    <lineage>
        <taxon>Bacteria</taxon>
        <taxon>Pseudomonadati</taxon>
        <taxon>Myxococcota</taxon>
        <taxon>Myxococcia</taxon>
        <taxon>Myxococcales</taxon>
        <taxon>Cystobacterineae</taxon>
        <taxon>Archangiaceae</taxon>
        <taxon>Stigmatella</taxon>
    </lineage>
</organism>
<sequence>MNRTRFPRMKPFSSWLLTLCLLGPAVPAVAGPSAPGAAPRLLGESCSVEGLMTQIRRGLGSTSEAYKSYLRELLRESAVLLPAAELQAAFERETNPVMAEHLAAALVARTERGLEPSAMEAVTRRALGDANPEVRAATVRALRRTGALERTGDMYERLVRDGAPEVRLEAARNLVEDNHAVYGGRDGRAADAAVTAASTTSDPKVAAHILGQLETQAISAGSARSMEQLLRHDTSEVRGAAAKALGGVPAAEMGSAREALLGMYRGEPEPTVRKAILQSIARLGFSSAVPELQRLRGVDPSLAPEIDAWIHVLGMDHQEWSLILREKQRLQQAR</sequence>
<dbReference type="EMBL" id="FOAP01000009">
    <property type="protein sequence ID" value="SEL87619.1"/>
    <property type="molecule type" value="Genomic_DNA"/>
</dbReference>
<reference evidence="3" key="1">
    <citation type="submission" date="2016-10" db="EMBL/GenBank/DDBJ databases">
        <authorList>
            <person name="Varghese N."/>
            <person name="Submissions S."/>
        </authorList>
    </citation>
    <scope>NUCLEOTIDE SEQUENCE [LARGE SCALE GENOMIC DNA]</scope>
    <source>
        <strain evidence="3">DSM 17044</strain>
    </source>
</reference>
<name>A0A1H7TSX9_STIAU</name>
<dbReference type="RefSeq" id="WP_075007830.1">
    <property type="nucleotide sequence ID" value="NZ_FOAP01000009.1"/>
</dbReference>
<dbReference type="OrthoDB" id="5508875at2"/>
<keyword evidence="1" id="KW-0732">Signal</keyword>
<dbReference type="Proteomes" id="UP000182719">
    <property type="component" value="Unassembled WGS sequence"/>
</dbReference>
<dbReference type="InterPro" id="IPR011989">
    <property type="entry name" value="ARM-like"/>
</dbReference>
<feature type="signal peptide" evidence="1">
    <location>
        <begin position="1"/>
        <end position="30"/>
    </location>
</feature>
<evidence type="ECO:0000313" key="2">
    <source>
        <dbReference type="EMBL" id="SEL87619.1"/>
    </source>
</evidence>
<feature type="chain" id="PRO_5010325565" evidence="1">
    <location>
        <begin position="31"/>
        <end position="334"/>
    </location>
</feature>
<dbReference type="Pfam" id="PF13646">
    <property type="entry name" value="HEAT_2"/>
    <property type="match status" value="1"/>
</dbReference>
<accession>A0A1H7TSX9</accession>
<keyword evidence="3" id="KW-1185">Reference proteome</keyword>
<dbReference type="Gene3D" id="1.25.10.10">
    <property type="entry name" value="Leucine-rich Repeat Variant"/>
    <property type="match status" value="2"/>
</dbReference>
<dbReference type="InterPro" id="IPR016024">
    <property type="entry name" value="ARM-type_fold"/>
</dbReference>